<proteinExistence type="predicted"/>
<dbReference type="InterPro" id="IPR011604">
    <property type="entry name" value="PDDEXK-like_dom_sf"/>
</dbReference>
<protein>
    <recommendedName>
        <fullName evidence="1">PD-(D/E)XK endonuclease-like domain-containing protein</fullName>
    </recommendedName>
</protein>
<organism evidence="2">
    <name type="scientific">marine sediment metagenome</name>
    <dbReference type="NCBI Taxonomy" id="412755"/>
    <lineage>
        <taxon>unclassified sequences</taxon>
        <taxon>metagenomes</taxon>
        <taxon>ecological metagenomes</taxon>
    </lineage>
</organism>
<dbReference type="EMBL" id="LAZR01009369">
    <property type="protein sequence ID" value="KKM73035.1"/>
    <property type="molecule type" value="Genomic_DNA"/>
</dbReference>
<reference evidence="2" key="1">
    <citation type="journal article" date="2015" name="Nature">
        <title>Complex archaea that bridge the gap between prokaryotes and eukaryotes.</title>
        <authorList>
            <person name="Spang A."/>
            <person name="Saw J.H."/>
            <person name="Jorgensen S.L."/>
            <person name="Zaremba-Niedzwiedzka K."/>
            <person name="Martijn J."/>
            <person name="Lind A.E."/>
            <person name="van Eijk R."/>
            <person name="Schleper C."/>
            <person name="Guy L."/>
            <person name="Ettema T.J."/>
        </authorList>
    </citation>
    <scope>NUCLEOTIDE SEQUENCE</scope>
</reference>
<accession>A0A0F9M8P4</accession>
<gene>
    <name evidence="2" type="ORF">LCGC14_1414490</name>
</gene>
<sequence>MAVVRTNSEIKEYKNCHLRHYFGYIDLLAPKKPHEALRFGTAIHTGLEEYHTPNGSLPAAKLAFALSLKESIEQMQAWGVEIWNEDREQFVAEEQLGVQMLTRYHDFNKTKDQFIPVSLEESFQVKVRTPRGYKSPTTIFAGKIDGIVKLDGELWLLEHKTAASIDNKYITSLDLDDQVNTYLWAARELGYDIKGVIYNVLAKWAPKPPKLLKNGKLSTDKRQKTTHDLFFAAITKHNLLPVDYTDMLIHLEAQEDTTFYREKVYRNDAEFDRIGRELYAVSRDMAKPQMFRNPGACRLQGCSFRSICLEDTPEARLNFRIKEAKHEELIA</sequence>
<dbReference type="Pfam" id="PF12705">
    <property type="entry name" value="PDDEXK_1"/>
    <property type="match status" value="1"/>
</dbReference>
<dbReference type="InterPro" id="IPR038726">
    <property type="entry name" value="PDDEXK_AddAB-type"/>
</dbReference>
<name>A0A0F9M8P4_9ZZZZ</name>
<comment type="caution">
    <text evidence="2">The sequence shown here is derived from an EMBL/GenBank/DDBJ whole genome shotgun (WGS) entry which is preliminary data.</text>
</comment>
<evidence type="ECO:0000313" key="2">
    <source>
        <dbReference type="EMBL" id="KKM73035.1"/>
    </source>
</evidence>
<evidence type="ECO:0000259" key="1">
    <source>
        <dbReference type="Pfam" id="PF12705"/>
    </source>
</evidence>
<dbReference type="AlphaFoldDB" id="A0A0F9M8P4"/>
<dbReference type="Gene3D" id="3.90.320.10">
    <property type="match status" value="1"/>
</dbReference>
<feature type="domain" description="PD-(D/E)XK endonuclease-like" evidence="1">
    <location>
        <begin position="8"/>
        <end position="308"/>
    </location>
</feature>